<accession>A0ABU9HZF9</accession>
<reference evidence="2 3" key="1">
    <citation type="submission" date="2024-04" db="EMBL/GenBank/DDBJ databases">
        <title>Flavobacterium sp. DGU11 16S ribosomal RNA gene Genome sequencing and assembly.</title>
        <authorList>
            <person name="Park S."/>
        </authorList>
    </citation>
    <scope>NUCLEOTIDE SEQUENCE [LARGE SCALE GENOMIC DNA]</scope>
    <source>
        <strain evidence="2 3">DGU11</strain>
    </source>
</reference>
<sequence>MRYRAVFHIAVLLFALQAAAQSTLDNTLSAIAKNNKTLAGSKQEWEARKLEFNTGLTPPNPTVEYDYLFSNPVSAGNQTVFTISQAFDFPTAYSRKKRLADEQVKQADFYLTSARQDILLEAKTACIQLVYQNKRHTQLTKRLADAEKMVQNFQVRLDKGDGNILDYNKANLQLIELKRDYHNTVSQINQLNYTLTELNGGNEIVFKDTLYPMIPAIPAFEELEKAYEESDPNRKILEQQKVVAQSNLSVSRSMTLPKIEVGYHYQGILGQTYNGIHTGVSIPLWENKNVIQQRKAEVTAAELDIDAHVNEHFFHIKHLYEEYTNQKNMMEAYEAAKIDTSSRNRVLLNKAFALGEISATEYFMETSYFYTALNSFLETEKEYHEAVAMLLKYQL</sequence>
<dbReference type="RefSeq" id="WP_341697848.1">
    <property type="nucleotide sequence ID" value="NZ_JBBYHR010000009.1"/>
</dbReference>
<comment type="caution">
    <text evidence="2">The sequence shown here is derived from an EMBL/GenBank/DDBJ whole genome shotgun (WGS) entry which is preliminary data.</text>
</comment>
<dbReference type="SUPFAM" id="SSF56954">
    <property type="entry name" value="Outer membrane efflux proteins (OEP)"/>
    <property type="match status" value="1"/>
</dbReference>
<dbReference type="EMBL" id="JBBYHR010000009">
    <property type="protein sequence ID" value="MEL1245550.1"/>
    <property type="molecule type" value="Genomic_DNA"/>
</dbReference>
<proteinExistence type="predicted"/>
<evidence type="ECO:0000313" key="2">
    <source>
        <dbReference type="EMBL" id="MEL1245550.1"/>
    </source>
</evidence>
<dbReference type="Gene3D" id="1.20.1600.10">
    <property type="entry name" value="Outer membrane efflux proteins (OEP)"/>
    <property type="match status" value="1"/>
</dbReference>
<dbReference type="PANTHER" id="PTHR30203">
    <property type="entry name" value="OUTER MEMBRANE CATION EFFLUX PROTEIN"/>
    <property type="match status" value="1"/>
</dbReference>
<gene>
    <name evidence="2" type="ORF">AAEO56_14845</name>
</gene>
<evidence type="ECO:0000313" key="3">
    <source>
        <dbReference type="Proteomes" id="UP001464555"/>
    </source>
</evidence>
<evidence type="ECO:0000256" key="1">
    <source>
        <dbReference type="SAM" id="SignalP"/>
    </source>
</evidence>
<dbReference type="Proteomes" id="UP001464555">
    <property type="component" value="Unassembled WGS sequence"/>
</dbReference>
<protein>
    <submittedName>
        <fullName evidence="2">TolC family protein</fullName>
    </submittedName>
</protein>
<name>A0ABU9HZF9_9FLAO</name>
<feature type="chain" id="PRO_5045923498" evidence="1">
    <location>
        <begin position="21"/>
        <end position="395"/>
    </location>
</feature>
<organism evidence="2 3">
    <name type="scientific">Flavobacterium arundinis</name>
    <dbReference type="NCBI Taxonomy" id="3139143"/>
    <lineage>
        <taxon>Bacteria</taxon>
        <taxon>Pseudomonadati</taxon>
        <taxon>Bacteroidota</taxon>
        <taxon>Flavobacteriia</taxon>
        <taxon>Flavobacteriales</taxon>
        <taxon>Flavobacteriaceae</taxon>
        <taxon>Flavobacterium</taxon>
    </lineage>
</organism>
<keyword evidence="3" id="KW-1185">Reference proteome</keyword>
<feature type="signal peptide" evidence="1">
    <location>
        <begin position="1"/>
        <end position="20"/>
    </location>
</feature>
<keyword evidence="1" id="KW-0732">Signal</keyword>
<dbReference type="PANTHER" id="PTHR30203:SF24">
    <property type="entry name" value="BLR4935 PROTEIN"/>
    <property type="match status" value="1"/>
</dbReference>
<dbReference type="InterPro" id="IPR010131">
    <property type="entry name" value="MdtP/NodT-like"/>
</dbReference>